<reference evidence="3" key="1">
    <citation type="submission" date="2020-08" db="EMBL/GenBank/DDBJ databases">
        <title>Multicomponent nature underlies the extraordinary mechanical properties of spider dragline silk.</title>
        <authorList>
            <person name="Kono N."/>
            <person name="Nakamura H."/>
            <person name="Mori M."/>
            <person name="Yoshida Y."/>
            <person name="Ohtoshi R."/>
            <person name="Malay A.D."/>
            <person name="Moran D.A.P."/>
            <person name="Tomita M."/>
            <person name="Numata K."/>
            <person name="Arakawa K."/>
        </authorList>
    </citation>
    <scope>NUCLEOTIDE SEQUENCE</scope>
</reference>
<protein>
    <submittedName>
        <fullName evidence="3">Uncharacterized protein</fullName>
    </submittedName>
</protein>
<accession>A0A8X6PC44</accession>
<feature type="region of interest" description="Disordered" evidence="1">
    <location>
        <begin position="25"/>
        <end position="49"/>
    </location>
</feature>
<evidence type="ECO:0000256" key="1">
    <source>
        <dbReference type="SAM" id="MobiDB-lite"/>
    </source>
</evidence>
<feature type="chain" id="PRO_5036489127" evidence="2">
    <location>
        <begin position="24"/>
        <end position="79"/>
    </location>
</feature>
<sequence length="79" mass="9223">MKDSRSTIFAILQCMRFLGVLETSVTTPKTRDESSRPSDQKTCPSVEESYGQTMDLRMDRRKIISNLKRLKFSEEFNQK</sequence>
<dbReference type="EMBL" id="BMAW01019364">
    <property type="protein sequence ID" value="GFT62990.1"/>
    <property type="molecule type" value="Genomic_DNA"/>
</dbReference>
<keyword evidence="2" id="KW-0732">Signal</keyword>
<name>A0A8X6PC44_NEPPI</name>
<keyword evidence="4" id="KW-1185">Reference proteome</keyword>
<comment type="caution">
    <text evidence="3">The sequence shown here is derived from an EMBL/GenBank/DDBJ whole genome shotgun (WGS) entry which is preliminary data.</text>
</comment>
<evidence type="ECO:0000313" key="3">
    <source>
        <dbReference type="EMBL" id="GFT62990.1"/>
    </source>
</evidence>
<feature type="compositionally biased region" description="Basic and acidic residues" evidence="1">
    <location>
        <begin position="29"/>
        <end position="39"/>
    </location>
</feature>
<gene>
    <name evidence="3" type="ORF">NPIL_684981</name>
</gene>
<dbReference type="Proteomes" id="UP000887013">
    <property type="component" value="Unassembled WGS sequence"/>
</dbReference>
<evidence type="ECO:0000256" key="2">
    <source>
        <dbReference type="SAM" id="SignalP"/>
    </source>
</evidence>
<feature type="signal peptide" evidence="2">
    <location>
        <begin position="1"/>
        <end position="23"/>
    </location>
</feature>
<dbReference type="AlphaFoldDB" id="A0A8X6PC44"/>
<organism evidence="3 4">
    <name type="scientific">Nephila pilipes</name>
    <name type="common">Giant wood spider</name>
    <name type="synonym">Nephila maculata</name>
    <dbReference type="NCBI Taxonomy" id="299642"/>
    <lineage>
        <taxon>Eukaryota</taxon>
        <taxon>Metazoa</taxon>
        <taxon>Ecdysozoa</taxon>
        <taxon>Arthropoda</taxon>
        <taxon>Chelicerata</taxon>
        <taxon>Arachnida</taxon>
        <taxon>Araneae</taxon>
        <taxon>Araneomorphae</taxon>
        <taxon>Entelegynae</taxon>
        <taxon>Araneoidea</taxon>
        <taxon>Nephilidae</taxon>
        <taxon>Nephila</taxon>
    </lineage>
</organism>
<evidence type="ECO:0000313" key="4">
    <source>
        <dbReference type="Proteomes" id="UP000887013"/>
    </source>
</evidence>
<proteinExistence type="predicted"/>